<evidence type="ECO:0000259" key="1">
    <source>
        <dbReference type="Pfam" id="PF03205"/>
    </source>
</evidence>
<dbReference type="PANTHER" id="PTHR40072">
    <property type="entry name" value="MOLYBDOPTERIN-GUANINE DINUCLEOTIDE BIOSYNTHESIS ADAPTER PROTEIN-RELATED"/>
    <property type="match status" value="1"/>
</dbReference>
<dbReference type="InterPro" id="IPR052539">
    <property type="entry name" value="MGD_biosynthesis_adapter"/>
</dbReference>
<dbReference type="Gene3D" id="3.40.50.300">
    <property type="entry name" value="P-loop containing nucleotide triphosphate hydrolases"/>
    <property type="match status" value="1"/>
</dbReference>
<dbReference type="EMBL" id="CP022046">
    <property type="protein sequence ID" value="ASE33442.1"/>
    <property type="molecule type" value="Genomic_DNA"/>
</dbReference>
<gene>
    <name evidence="2" type="primary">mobB</name>
    <name evidence="2" type="ORF">CEP64_02145</name>
</gene>
<reference evidence="3" key="1">
    <citation type="submission" date="2017-06" db="EMBL/GenBank/DDBJ databases">
        <title>FDA dAtabase for Regulatory Grade micrObial Sequences (FDA-ARGOS): Supporting development and validation of Infectious Disease Dx tests.</title>
        <authorList>
            <person name="Goldberg B."/>
            <person name="Campos J."/>
            <person name="Tallon L."/>
            <person name="Sadzewicz L."/>
            <person name="Sengamalay N."/>
            <person name="Ott S."/>
            <person name="Godinez A."/>
            <person name="Nagaraj S."/>
            <person name="Vavikolanu K."/>
            <person name="Nadendla S."/>
            <person name="George J."/>
            <person name="Geyer C."/>
            <person name="Sichtig H."/>
        </authorList>
    </citation>
    <scope>NUCLEOTIDE SEQUENCE [LARGE SCALE GENOMIC DNA]</scope>
    <source>
        <strain evidence="3">FDAARGOS_285</strain>
    </source>
</reference>
<dbReference type="InterPro" id="IPR027417">
    <property type="entry name" value="P-loop_NTPase"/>
</dbReference>
<evidence type="ECO:0000313" key="2">
    <source>
        <dbReference type="EMBL" id="ASE33442.1"/>
    </source>
</evidence>
<proteinExistence type="predicted"/>
<dbReference type="Proteomes" id="UP000197058">
    <property type="component" value="Chromosome"/>
</dbReference>
<dbReference type="InterPro" id="IPR004435">
    <property type="entry name" value="MobB_dom"/>
</dbReference>
<dbReference type="AlphaFoldDB" id="A0AAI8GT31"/>
<dbReference type="Pfam" id="PF03205">
    <property type="entry name" value="MobB"/>
    <property type="match status" value="1"/>
</dbReference>
<dbReference type="RefSeq" id="WP_058591160.1">
    <property type="nucleotide sequence ID" value="NZ_CP022046.2"/>
</dbReference>
<dbReference type="KEGG" id="sscu:CEP64_02145"/>
<feature type="domain" description="Molybdopterin-guanine dinucleotide biosynthesis protein B (MobB)" evidence="1">
    <location>
        <begin position="3"/>
        <end position="123"/>
    </location>
</feature>
<protein>
    <submittedName>
        <fullName evidence="2">Molybdopterin-guanine dinucleotide biosynthesis protein B</fullName>
    </submittedName>
</protein>
<dbReference type="NCBIfam" id="TIGR00176">
    <property type="entry name" value="mobB"/>
    <property type="match status" value="1"/>
</dbReference>
<dbReference type="PANTHER" id="PTHR40072:SF1">
    <property type="entry name" value="MOLYBDOPTERIN-GUANINE DINUCLEOTIDE BIOSYNTHESIS ADAPTER PROTEIN"/>
    <property type="match status" value="1"/>
</dbReference>
<evidence type="ECO:0000313" key="3">
    <source>
        <dbReference type="Proteomes" id="UP000197058"/>
    </source>
</evidence>
<dbReference type="GO" id="GO:0006777">
    <property type="term" value="P:Mo-molybdopterin cofactor biosynthetic process"/>
    <property type="evidence" value="ECO:0007669"/>
    <property type="project" value="InterPro"/>
</dbReference>
<sequence>MKILQIVGYKNSGKTTLINELIKKCRSQQLTVSTIKHHGHGADEISLNHKEVDSLTFINSGAKESIVLGKQLIERVTFEEKSLQQIIDEDLSIEPDVLLIEGFKHDHFPKVLLTKQSQDLEQTLQNIVYQFDAFNLEENKDFKVWFENWLKK</sequence>
<organism evidence="2 3">
    <name type="scientific">Mammaliicoccus sciuri</name>
    <name type="common">Staphylococcus sciuri</name>
    <dbReference type="NCBI Taxonomy" id="1296"/>
    <lineage>
        <taxon>Bacteria</taxon>
        <taxon>Bacillati</taxon>
        <taxon>Bacillota</taxon>
        <taxon>Bacilli</taxon>
        <taxon>Bacillales</taxon>
        <taxon>Staphylococcaceae</taxon>
        <taxon>Mammaliicoccus</taxon>
    </lineage>
</organism>
<dbReference type="GO" id="GO:0005525">
    <property type="term" value="F:GTP binding"/>
    <property type="evidence" value="ECO:0007669"/>
    <property type="project" value="InterPro"/>
</dbReference>
<name>A0AAI8GT31_MAMSC</name>
<accession>A0AAI8GT31</accession>
<dbReference type="SUPFAM" id="SSF52540">
    <property type="entry name" value="P-loop containing nucleoside triphosphate hydrolases"/>
    <property type="match status" value="1"/>
</dbReference>